<dbReference type="InterPro" id="IPR036397">
    <property type="entry name" value="RNaseH_sf"/>
</dbReference>
<dbReference type="InterPro" id="IPR044876">
    <property type="entry name" value="HRDC_dom_sf"/>
</dbReference>
<keyword evidence="9" id="KW-1185">Reference proteome</keyword>
<comment type="subcellular location">
    <subcellularLocation>
        <location evidence="6">Cytoplasm</location>
    </subcellularLocation>
</comment>
<evidence type="ECO:0000256" key="6">
    <source>
        <dbReference type="HAMAP-Rule" id="MF_01899"/>
    </source>
</evidence>
<feature type="domain" description="HRDC" evidence="7">
    <location>
        <begin position="221"/>
        <end position="300"/>
    </location>
</feature>
<dbReference type="AlphaFoldDB" id="A0A4R2N159"/>
<accession>A0A4R2N159</accession>
<evidence type="ECO:0000256" key="1">
    <source>
        <dbReference type="ARBA" id="ARBA00022490"/>
    </source>
</evidence>
<dbReference type="GO" id="GO:0042780">
    <property type="term" value="P:tRNA 3'-end processing"/>
    <property type="evidence" value="ECO:0007669"/>
    <property type="project" value="UniProtKB-UniRule"/>
</dbReference>
<keyword evidence="4 6" id="KW-0378">Hydrolase</keyword>
<comment type="catalytic activity">
    <reaction evidence="6">
        <text>Exonucleolytic cleavage that removes extra residues from the 3'-terminus of tRNA to produce 5'-mononucleotides.</text>
        <dbReference type="EC" id="3.1.13.5"/>
    </reaction>
</comment>
<proteinExistence type="inferred from homology"/>
<dbReference type="GO" id="GO:0033890">
    <property type="term" value="F:ribonuclease D activity"/>
    <property type="evidence" value="ECO:0007669"/>
    <property type="project" value="UniProtKB-UniRule"/>
</dbReference>
<dbReference type="Pfam" id="PF01612">
    <property type="entry name" value="DNA_pol_A_exo1"/>
    <property type="match status" value="1"/>
</dbReference>
<dbReference type="EC" id="3.1.13.5" evidence="6"/>
<dbReference type="CDD" id="cd06142">
    <property type="entry name" value="RNaseD_exo"/>
    <property type="match status" value="1"/>
</dbReference>
<dbReference type="SMART" id="SM00341">
    <property type="entry name" value="HRDC"/>
    <property type="match status" value="1"/>
</dbReference>
<dbReference type="InterPro" id="IPR006292">
    <property type="entry name" value="RNase_D"/>
</dbReference>
<comment type="cofactor">
    <cofactor evidence="6">
        <name>a divalent metal cation</name>
        <dbReference type="ChEBI" id="CHEBI:60240"/>
    </cofactor>
</comment>
<dbReference type="OrthoDB" id="9800549at2"/>
<dbReference type="GO" id="GO:0005737">
    <property type="term" value="C:cytoplasm"/>
    <property type="evidence" value="ECO:0007669"/>
    <property type="project" value="UniProtKB-SubCell"/>
</dbReference>
<dbReference type="GO" id="GO:0008408">
    <property type="term" value="F:3'-5' exonuclease activity"/>
    <property type="evidence" value="ECO:0007669"/>
    <property type="project" value="InterPro"/>
</dbReference>
<name>A0A4R2N159_9PAST</name>
<organism evidence="8 9">
    <name type="scientific">Bisgaardia hudsonensis</name>
    <dbReference type="NCBI Taxonomy" id="109472"/>
    <lineage>
        <taxon>Bacteria</taxon>
        <taxon>Pseudomonadati</taxon>
        <taxon>Pseudomonadota</taxon>
        <taxon>Gammaproteobacteria</taxon>
        <taxon>Pasteurellales</taxon>
        <taxon>Pasteurellaceae</taxon>
        <taxon>Bisgaardia</taxon>
    </lineage>
</organism>
<dbReference type="RefSeq" id="WP_132022640.1">
    <property type="nucleotide sequence ID" value="NZ_CP016605.1"/>
</dbReference>
<evidence type="ECO:0000313" key="9">
    <source>
        <dbReference type="Proteomes" id="UP000294841"/>
    </source>
</evidence>
<gene>
    <name evidence="6" type="primary">rnd</name>
    <name evidence="8" type="ORF">EV697_102132</name>
</gene>
<keyword evidence="5 6" id="KW-0269">Exonuclease</keyword>
<dbReference type="InterPro" id="IPR002562">
    <property type="entry name" value="3'-5'_exonuclease_dom"/>
</dbReference>
<evidence type="ECO:0000259" key="7">
    <source>
        <dbReference type="PROSITE" id="PS50967"/>
    </source>
</evidence>
<dbReference type="InterPro" id="IPR010997">
    <property type="entry name" value="HRDC-like_sf"/>
</dbReference>
<evidence type="ECO:0000256" key="3">
    <source>
        <dbReference type="ARBA" id="ARBA00022722"/>
    </source>
</evidence>
<dbReference type="Pfam" id="PF21293">
    <property type="entry name" value="RNAseD_HRDC_C"/>
    <property type="match status" value="1"/>
</dbReference>
<dbReference type="InterPro" id="IPR051086">
    <property type="entry name" value="RNase_D-like"/>
</dbReference>
<evidence type="ECO:0000256" key="4">
    <source>
        <dbReference type="ARBA" id="ARBA00022801"/>
    </source>
</evidence>
<dbReference type="InterPro" id="IPR002121">
    <property type="entry name" value="HRDC_dom"/>
</dbReference>
<reference evidence="8 9" key="1">
    <citation type="submission" date="2019-03" db="EMBL/GenBank/DDBJ databases">
        <title>Genomic Encyclopedia of Type Strains, Phase IV (KMG-IV): sequencing the most valuable type-strain genomes for metagenomic binning, comparative biology and taxonomic classification.</title>
        <authorList>
            <person name="Goeker M."/>
        </authorList>
    </citation>
    <scope>NUCLEOTIDE SEQUENCE [LARGE SCALE GENOMIC DNA]</scope>
    <source>
        <strain evidence="8 9">DSM 28231</strain>
    </source>
</reference>
<evidence type="ECO:0000256" key="2">
    <source>
        <dbReference type="ARBA" id="ARBA00022694"/>
    </source>
</evidence>
<dbReference type="PANTHER" id="PTHR47649">
    <property type="entry name" value="RIBONUCLEASE D"/>
    <property type="match status" value="1"/>
</dbReference>
<dbReference type="Pfam" id="PF00570">
    <property type="entry name" value="HRDC"/>
    <property type="match status" value="1"/>
</dbReference>
<keyword evidence="1 6" id="KW-0963">Cytoplasm</keyword>
<keyword evidence="3 6" id="KW-0540">Nuclease</keyword>
<comment type="caution">
    <text evidence="8">The sequence shown here is derived from an EMBL/GenBank/DDBJ whole genome shotgun (WGS) entry which is preliminary data.</text>
</comment>
<dbReference type="HAMAP" id="MF_01899">
    <property type="entry name" value="RNase_D"/>
    <property type="match status" value="1"/>
</dbReference>
<dbReference type="EMBL" id="SLXI01000002">
    <property type="protein sequence ID" value="TCP13258.1"/>
    <property type="molecule type" value="Genomic_DNA"/>
</dbReference>
<dbReference type="InterPro" id="IPR048579">
    <property type="entry name" value="RNAseD_HRDC_C"/>
</dbReference>
<dbReference type="NCBIfam" id="TIGR01388">
    <property type="entry name" value="rnd"/>
    <property type="match status" value="1"/>
</dbReference>
<comment type="function">
    <text evidence="6">Exonuclease involved in the 3' processing of various precursor tRNAs. Initiates hydrolysis at the 3'-terminus of an RNA molecule and releases 5'-mononucleotides.</text>
</comment>
<dbReference type="Proteomes" id="UP000294841">
    <property type="component" value="Unassembled WGS sequence"/>
</dbReference>
<keyword evidence="2 6" id="KW-0819">tRNA processing</keyword>
<dbReference type="PROSITE" id="PS50967">
    <property type="entry name" value="HRDC"/>
    <property type="match status" value="1"/>
</dbReference>
<dbReference type="GO" id="GO:0000166">
    <property type="term" value="F:nucleotide binding"/>
    <property type="evidence" value="ECO:0007669"/>
    <property type="project" value="InterPro"/>
</dbReference>
<dbReference type="PANTHER" id="PTHR47649:SF1">
    <property type="entry name" value="RIBONUCLEASE D"/>
    <property type="match status" value="1"/>
</dbReference>
<comment type="similarity">
    <text evidence="6">Belongs to the RNase D family.</text>
</comment>
<dbReference type="GO" id="GO:0003676">
    <property type="term" value="F:nucleic acid binding"/>
    <property type="evidence" value="ECO:0007669"/>
    <property type="project" value="InterPro"/>
</dbReference>
<dbReference type="SUPFAM" id="SSF53098">
    <property type="entry name" value="Ribonuclease H-like"/>
    <property type="match status" value="1"/>
</dbReference>
<sequence>MTSEIKELLSLPDFKVVKDNIALLQVCEQAEQKKFVALDTEFVRVRTFFPKLGLIQLYDGENISLIDPLEITDFTPFIKLLANQNILKILHACSEDLEVFQHYFKQLPSPMIDTQIMANFLKFGNSTGLAKLLQHYFGLEMDKSSSRTDWLARPLSAQQLAYAAADVWYLLPLYQKMQVDLAKVGWESAAQEDSHYLLNKCLKIKDTNYVYFNIPNAWQLESIELMRLQLLAKWRYEEAIKRDKAINFVVKGENLWRVAKENPKHTSQLLAIGLSVSEVRIHGKKILQILDQCKRIDPTDYPPKIERISTDPDYRKILKLLQKALKEITPETLLPEVITSKKFLEHLIKWCWLKNEDSDNLPELLSGWRREFGLQLLEIIKKY</sequence>
<protein>
    <recommendedName>
        <fullName evidence="6">Ribonuclease D</fullName>
        <shortName evidence="6">RNase D</shortName>
        <ecNumber evidence="6">3.1.13.5</ecNumber>
    </recommendedName>
</protein>
<dbReference type="InterPro" id="IPR012337">
    <property type="entry name" value="RNaseH-like_sf"/>
</dbReference>
<dbReference type="SMART" id="SM00474">
    <property type="entry name" value="35EXOc"/>
    <property type="match status" value="1"/>
</dbReference>
<evidence type="ECO:0000256" key="5">
    <source>
        <dbReference type="ARBA" id="ARBA00022839"/>
    </source>
</evidence>
<dbReference type="Gene3D" id="3.30.420.10">
    <property type="entry name" value="Ribonuclease H-like superfamily/Ribonuclease H"/>
    <property type="match status" value="1"/>
</dbReference>
<dbReference type="Gene3D" id="1.10.150.80">
    <property type="entry name" value="HRDC domain"/>
    <property type="match status" value="2"/>
</dbReference>
<dbReference type="SUPFAM" id="SSF47819">
    <property type="entry name" value="HRDC-like"/>
    <property type="match status" value="2"/>
</dbReference>
<evidence type="ECO:0000313" key="8">
    <source>
        <dbReference type="EMBL" id="TCP13258.1"/>
    </source>
</evidence>